<evidence type="ECO:0000313" key="2">
    <source>
        <dbReference type="Proteomes" id="UP000811844"/>
    </source>
</evidence>
<keyword evidence="2" id="KW-1185">Reference proteome</keyword>
<dbReference type="EMBL" id="JAAIKR010000007">
    <property type="protein sequence ID" value="MBR9728076.1"/>
    <property type="molecule type" value="Genomic_DNA"/>
</dbReference>
<name>A0ABS5I2G5_9GAMM</name>
<accession>A0ABS5I2G5</accession>
<dbReference type="Proteomes" id="UP000811844">
    <property type="component" value="Unassembled WGS sequence"/>
</dbReference>
<comment type="caution">
    <text evidence="1">The sequence shown here is derived from an EMBL/GenBank/DDBJ whole genome shotgun (WGS) entry which is preliminary data.</text>
</comment>
<dbReference type="RefSeq" id="WP_153664490.1">
    <property type="nucleotide sequence ID" value="NZ_JAAIKR010000007.1"/>
</dbReference>
<proteinExistence type="predicted"/>
<sequence length="183" mass="20231">MNSQTTRSRKTLVVLLAAFILPVVVAKVVLSFDLYQGGATNQGQLLKNGISYQTLTMDNPAPRHWQLVYLLPSQCEQQCQSRLYILNQSYIALGRERDRVMPIIATTENSDISALANLNVAFTTTTSSPALTKLLAKQQMLIVDPLGAMVMEYQAVEGQQQNMALGKAMIADLRKMLKLSRVG</sequence>
<protein>
    <recommendedName>
        <fullName evidence="3">Cytochrome oxidase assembly protein</fullName>
    </recommendedName>
</protein>
<reference evidence="1 2" key="1">
    <citation type="submission" date="2020-02" db="EMBL/GenBank/DDBJ databases">
        <title>Shewanella WXL01 sp. nov., a marine bacterium isolated from green algae in Luhuitou Fringing Reef (Northern South China Sea).</title>
        <authorList>
            <person name="Wang X."/>
        </authorList>
    </citation>
    <scope>NUCLEOTIDE SEQUENCE [LARGE SCALE GENOMIC DNA]</scope>
    <source>
        <strain evidence="1 2">MCCC 1A01895</strain>
    </source>
</reference>
<evidence type="ECO:0000313" key="1">
    <source>
        <dbReference type="EMBL" id="MBR9728076.1"/>
    </source>
</evidence>
<evidence type="ECO:0008006" key="3">
    <source>
        <dbReference type="Google" id="ProtNLM"/>
    </source>
</evidence>
<organism evidence="1 2">
    <name type="scientific">Shewanella intestini</name>
    <dbReference type="NCBI Taxonomy" id="2017544"/>
    <lineage>
        <taxon>Bacteria</taxon>
        <taxon>Pseudomonadati</taxon>
        <taxon>Pseudomonadota</taxon>
        <taxon>Gammaproteobacteria</taxon>
        <taxon>Alteromonadales</taxon>
        <taxon>Shewanellaceae</taxon>
        <taxon>Shewanella</taxon>
    </lineage>
</organism>
<gene>
    <name evidence="1" type="ORF">G3R48_08780</name>
</gene>